<keyword evidence="2" id="KW-0964">Secreted</keyword>
<dbReference type="PRINTS" id="PR00313">
    <property type="entry name" value="CABNDNGRPT"/>
</dbReference>
<gene>
    <name evidence="3" type="ORF">PEVE_00025165</name>
</gene>
<evidence type="ECO:0000313" key="3">
    <source>
        <dbReference type="EMBL" id="CAH3193100.1"/>
    </source>
</evidence>
<dbReference type="InterPro" id="IPR018511">
    <property type="entry name" value="Hemolysin-typ_Ca-bd_CS"/>
</dbReference>
<protein>
    <submittedName>
        <fullName evidence="3">Uncharacterized protein</fullName>
    </submittedName>
</protein>
<organism evidence="3 4">
    <name type="scientific">Porites evermanni</name>
    <dbReference type="NCBI Taxonomy" id="104178"/>
    <lineage>
        <taxon>Eukaryota</taxon>
        <taxon>Metazoa</taxon>
        <taxon>Cnidaria</taxon>
        <taxon>Anthozoa</taxon>
        <taxon>Hexacorallia</taxon>
        <taxon>Scleractinia</taxon>
        <taxon>Fungiina</taxon>
        <taxon>Poritidae</taxon>
        <taxon>Porites</taxon>
    </lineage>
</organism>
<dbReference type="InterPro" id="IPR011049">
    <property type="entry name" value="Serralysin-like_metalloprot_C"/>
</dbReference>
<dbReference type="Proteomes" id="UP001159427">
    <property type="component" value="Unassembled WGS sequence"/>
</dbReference>
<dbReference type="EMBL" id="CALNXI010003382">
    <property type="protein sequence ID" value="CAH3193100.1"/>
    <property type="molecule type" value="Genomic_DNA"/>
</dbReference>
<dbReference type="InterPro" id="IPR001343">
    <property type="entry name" value="Hemolysn_Ca-bd"/>
</dbReference>
<reference evidence="3 4" key="1">
    <citation type="submission" date="2022-05" db="EMBL/GenBank/DDBJ databases">
        <authorList>
            <consortium name="Genoscope - CEA"/>
            <person name="William W."/>
        </authorList>
    </citation>
    <scope>NUCLEOTIDE SEQUENCE [LARGE SCALE GENOMIC DNA]</scope>
</reference>
<comment type="subcellular location">
    <subcellularLocation>
        <location evidence="1">Secreted</location>
    </subcellularLocation>
</comment>
<evidence type="ECO:0000256" key="2">
    <source>
        <dbReference type="ARBA" id="ARBA00022525"/>
    </source>
</evidence>
<evidence type="ECO:0000256" key="1">
    <source>
        <dbReference type="ARBA" id="ARBA00004613"/>
    </source>
</evidence>
<name>A0ABN8SQE3_9CNID</name>
<keyword evidence="4" id="KW-1185">Reference proteome</keyword>
<feature type="non-terminal residue" evidence="3">
    <location>
        <position position="600"/>
    </location>
</feature>
<dbReference type="PROSITE" id="PS00330">
    <property type="entry name" value="HEMOLYSIN_CALCIUM"/>
    <property type="match status" value="3"/>
</dbReference>
<dbReference type="PANTHER" id="PTHR38340">
    <property type="entry name" value="S-LAYER PROTEIN"/>
    <property type="match status" value="1"/>
</dbReference>
<comment type="caution">
    <text evidence="3">The sequence shown here is derived from an EMBL/GenBank/DDBJ whole genome shotgun (WGS) entry which is preliminary data.</text>
</comment>
<evidence type="ECO:0000313" key="4">
    <source>
        <dbReference type="Proteomes" id="UP001159427"/>
    </source>
</evidence>
<dbReference type="InterPro" id="IPR050557">
    <property type="entry name" value="RTX_toxin/Mannuronan_C5-epim"/>
</dbReference>
<sequence>RAFDPEVVVQRMIDMLREESAAQGKQVEAFYYQSLEDLKRDPDFKQILTEFKEALDGERNMMTIGTDLPELQEDSNPIKDVGLRGEVITGEETESENDLIRYSNYMSGAGSTFGGFMAELPEDINDITTGTMDSLNFKYDGLKYILEKKSENIDVHRVFQRMVGYNIQTEKDLRLKRTGVKDLQEMVVTESFENIKAFEGVSGEQRLAQENFNTVKKLGQERSRISSRKIAGKILRKVGNGVETASTGLSFAQGGIDTAAGSDMIDRARDLRSRGAISESEYNEMMRNGRLRVAQGSFGIASGMKNVGEFVGKRIKNNLAKKFGEKVAKKAIRFAPFVGSAISIGTSIVSLAKNAIAASDAAKQGNVGKAVMYGVMAAVDGVTAILDGVSLALDFIFPPLSPIVDLISTILQVVNTVLGFFADLFDFRSIEQRVKDEFKTYIESQAFKKYLKNLEDEYRRRGFDIFIYYVDAEAAGIDADKATLQNEKRNFTKCLTARAIADFHNKENRVALMDATSVGKTLRGRLSDDEIVAGFGPDRIYGEEGDDILFGRGGSDSIFGGPGNDYLNGGTGRDTLLGGEGDDFIVCEAGVDRRCEGEEG</sequence>
<dbReference type="PANTHER" id="PTHR38340:SF1">
    <property type="entry name" value="S-LAYER PROTEIN"/>
    <property type="match status" value="1"/>
</dbReference>
<dbReference type="SUPFAM" id="SSF51120">
    <property type="entry name" value="beta-Roll"/>
    <property type="match status" value="1"/>
</dbReference>
<accession>A0ABN8SQE3</accession>
<feature type="non-terminal residue" evidence="3">
    <location>
        <position position="1"/>
    </location>
</feature>
<dbReference type="Pfam" id="PF00353">
    <property type="entry name" value="HemolysinCabind"/>
    <property type="match status" value="1"/>
</dbReference>
<proteinExistence type="predicted"/>
<dbReference type="Gene3D" id="2.150.10.10">
    <property type="entry name" value="Serralysin-like metalloprotease, C-terminal"/>
    <property type="match status" value="1"/>
</dbReference>